<evidence type="ECO:0008006" key="10">
    <source>
        <dbReference type="Google" id="ProtNLM"/>
    </source>
</evidence>
<dbReference type="AlphaFoldDB" id="A0A139AQK8"/>
<keyword evidence="4 6" id="KW-0472">Membrane</keyword>
<dbReference type="EMBL" id="KQ965740">
    <property type="protein sequence ID" value="KXS18944.1"/>
    <property type="molecule type" value="Genomic_DNA"/>
</dbReference>
<feature type="chain" id="PRO_5007296363" description="EGF-like domain-containing protein" evidence="7">
    <location>
        <begin position="24"/>
        <end position="233"/>
    </location>
</feature>
<dbReference type="Proteomes" id="UP000070544">
    <property type="component" value="Unassembled WGS sequence"/>
</dbReference>
<keyword evidence="3 6" id="KW-1133">Transmembrane helix</keyword>
<feature type="region of interest" description="Disordered" evidence="5">
    <location>
        <begin position="173"/>
        <end position="233"/>
    </location>
</feature>
<evidence type="ECO:0000256" key="4">
    <source>
        <dbReference type="ARBA" id="ARBA00023136"/>
    </source>
</evidence>
<feature type="compositionally biased region" description="Pro residues" evidence="5">
    <location>
        <begin position="184"/>
        <end position="207"/>
    </location>
</feature>
<evidence type="ECO:0000256" key="2">
    <source>
        <dbReference type="ARBA" id="ARBA00022692"/>
    </source>
</evidence>
<name>A0A139AQK8_GONPJ</name>
<dbReference type="PANTHER" id="PTHR31395">
    <property type="entry name" value="SHISA"/>
    <property type="match status" value="1"/>
</dbReference>
<dbReference type="PANTHER" id="PTHR31395:SF23">
    <property type="entry name" value="GEO05642P1"/>
    <property type="match status" value="1"/>
</dbReference>
<gene>
    <name evidence="8" type="ORF">M427DRAFT_53419</name>
</gene>
<dbReference type="GO" id="GO:0016020">
    <property type="term" value="C:membrane"/>
    <property type="evidence" value="ECO:0007669"/>
    <property type="project" value="UniProtKB-SubCell"/>
</dbReference>
<reference evidence="8 9" key="1">
    <citation type="journal article" date="2015" name="Genome Biol. Evol.">
        <title>Phylogenomic analyses indicate that early fungi evolved digesting cell walls of algal ancestors of land plants.</title>
        <authorList>
            <person name="Chang Y."/>
            <person name="Wang S."/>
            <person name="Sekimoto S."/>
            <person name="Aerts A.L."/>
            <person name="Choi C."/>
            <person name="Clum A."/>
            <person name="LaButti K.M."/>
            <person name="Lindquist E.A."/>
            <person name="Yee Ngan C."/>
            <person name="Ohm R.A."/>
            <person name="Salamov A.A."/>
            <person name="Grigoriev I.V."/>
            <person name="Spatafora J.W."/>
            <person name="Berbee M.L."/>
        </authorList>
    </citation>
    <scope>NUCLEOTIDE SEQUENCE [LARGE SCALE GENOMIC DNA]</scope>
    <source>
        <strain evidence="8 9">JEL478</strain>
    </source>
</reference>
<evidence type="ECO:0000256" key="5">
    <source>
        <dbReference type="SAM" id="MobiDB-lite"/>
    </source>
</evidence>
<evidence type="ECO:0000256" key="7">
    <source>
        <dbReference type="SAM" id="SignalP"/>
    </source>
</evidence>
<evidence type="ECO:0000313" key="8">
    <source>
        <dbReference type="EMBL" id="KXS18944.1"/>
    </source>
</evidence>
<keyword evidence="7" id="KW-0732">Signal</keyword>
<proteinExistence type="predicted"/>
<dbReference type="STRING" id="1344416.A0A139AQK8"/>
<evidence type="ECO:0000256" key="1">
    <source>
        <dbReference type="ARBA" id="ARBA00004370"/>
    </source>
</evidence>
<evidence type="ECO:0000256" key="6">
    <source>
        <dbReference type="SAM" id="Phobius"/>
    </source>
</evidence>
<evidence type="ECO:0000313" key="9">
    <source>
        <dbReference type="Proteomes" id="UP000070544"/>
    </source>
</evidence>
<sequence length="233" mass="24915">MRGFPLPLLVAALLAFVTGHATALPDGRKNELRADQSPAHGLHLRQSGLSAGSSCTSSAQCANALTCIGGRCDCSSGYHVCSYSNYDCCYYTYTYTRTYWGLSLGAFIALWVGVFLFFVFLSVFIRWYRRRNYVPSAGVTTVVASTGAPAGVNGQGWKAPDHTIPPPSYSSQAYAAPQQYPGPQGYPPPQAYPPPGSPYAYPPPPGSPQVQPYAPGTPQPYGQSYPMGPVGNK</sequence>
<protein>
    <recommendedName>
        <fullName evidence="10">EGF-like domain-containing protein</fullName>
    </recommendedName>
</protein>
<accession>A0A139AQK8</accession>
<keyword evidence="2 6" id="KW-0812">Transmembrane</keyword>
<feature type="transmembrane region" description="Helical" evidence="6">
    <location>
        <begin position="100"/>
        <end position="125"/>
    </location>
</feature>
<evidence type="ECO:0000256" key="3">
    <source>
        <dbReference type="ARBA" id="ARBA00022989"/>
    </source>
</evidence>
<feature type="signal peptide" evidence="7">
    <location>
        <begin position="1"/>
        <end position="23"/>
    </location>
</feature>
<dbReference type="InterPro" id="IPR026910">
    <property type="entry name" value="Shisa"/>
</dbReference>
<feature type="compositionally biased region" description="Low complexity" evidence="5">
    <location>
        <begin position="173"/>
        <end position="183"/>
    </location>
</feature>
<organism evidence="8 9">
    <name type="scientific">Gonapodya prolifera (strain JEL478)</name>
    <name type="common">Monoblepharis prolifera</name>
    <dbReference type="NCBI Taxonomy" id="1344416"/>
    <lineage>
        <taxon>Eukaryota</taxon>
        <taxon>Fungi</taxon>
        <taxon>Fungi incertae sedis</taxon>
        <taxon>Chytridiomycota</taxon>
        <taxon>Chytridiomycota incertae sedis</taxon>
        <taxon>Monoblepharidomycetes</taxon>
        <taxon>Monoblepharidales</taxon>
        <taxon>Gonapodyaceae</taxon>
        <taxon>Gonapodya</taxon>
    </lineage>
</organism>
<keyword evidence="9" id="KW-1185">Reference proteome</keyword>
<comment type="subcellular location">
    <subcellularLocation>
        <location evidence="1">Membrane</location>
    </subcellularLocation>
</comment>